<dbReference type="SUPFAM" id="SSF52540">
    <property type="entry name" value="P-loop containing nucleoside triphosphate hydrolases"/>
    <property type="match status" value="1"/>
</dbReference>
<comment type="pathway">
    <text evidence="5">Cofactor biosynthesis; adenosylcobalamin biosynthesis; adenosylcobalamin from cob(II)yrinate a,c-diamide: step 6/7.</text>
</comment>
<keyword evidence="11" id="KW-0808">Transferase</keyword>
<evidence type="ECO:0000256" key="3">
    <source>
        <dbReference type="ARBA" id="ARBA00001522"/>
    </source>
</evidence>
<evidence type="ECO:0000256" key="12">
    <source>
        <dbReference type="ARBA" id="ARBA00022741"/>
    </source>
</evidence>
<comment type="catalytic activity">
    <reaction evidence="3">
        <text>adenosylcob(III)inamide + GTP = adenosylcob(III)inamide phosphate + GDP + H(+)</text>
        <dbReference type="Rhea" id="RHEA:15765"/>
        <dbReference type="ChEBI" id="CHEBI:2480"/>
        <dbReference type="ChEBI" id="CHEBI:15378"/>
        <dbReference type="ChEBI" id="CHEBI:37565"/>
        <dbReference type="ChEBI" id="CHEBI:58189"/>
        <dbReference type="ChEBI" id="CHEBI:58502"/>
        <dbReference type="EC" id="2.7.1.156"/>
    </reaction>
</comment>
<dbReference type="EC" id="2.7.7.62" evidence="9"/>
<comment type="similarity">
    <text evidence="7">Belongs to the CobU/CobP family.</text>
</comment>
<protein>
    <recommendedName>
        <fullName evidence="16">Adenosylcobinamide kinase</fullName>
        <ecNumber evidence="8">2.7.1.156</ecNumber>
        <ecNumber evidence="9">2.7.7.62</ecNumber>
    </recommendedName>
    <alternativeName>
        <fullName evidence="17">Adenosylcobinamide-phosphate guanylyltransferase</fullName>
    </alternativeName>
</protein>
<dbReference type="GO" id="GO:0016779">
    <property type="term" value="F:nucleotidyltransferase activity"/>
    <property type="evidence" value="ECO:0007669"/>
    <property type="project" value="UniProtKB-KW"/>
</dbReference>
<dbReference type="GO" id="GO:0016301">
    <property type="term" value="F:kinase activity"/>
    <property type="evidence" value="ECO:0007669"/>
    <property type="project" value="UniProtKB-KW"/>
</dbReference>
<evidence type="ECO:0000256" key="4">
    <source>
        <dbReference type="ARBA" id="ARBA00003889"/>
    </source>
</evidence>
<keyword evidence="10" id="KW-0169">Cobalamin biosynthesis</keyword>
<dbReference type="InterPro" id="IPR027417">
    <property type="entry name" value="P-loop_NTPase"/>
</dbReference>
<comment type="pathway">
    <text evidence="6">Cofactor biosynthesis; adenosylcobalamin biosynthesis; adenosylcobalamin from cob(II)yrinate a,c-diamide: step 5/7.</text>
</comment>
<evidence type="ECO:0000256" key="6">
    <source>
        <dbReference type="ARBA" id="ARBA00005159"/>
    </source>
</evidence>
<dbReference type="RefSeq" id="WP_344830132.1">
    <property type="nucleotide sequence ID" value="NZ_BAAAUV010000008.1"/>
</dbReference>
<keyword evidence="19" id="KW-1185">Reference proteome</keyword>
<evidence type="ECO:0000256" key="13">
    <source>
        <dbReference type="ARBA" id="ARBA00022777"/>
    </source>
</evidence>
<evidence type="ECO:0000256" key="1">
    <source>
        <dbReference type="ARBA" id="ARBA00000312"/>
    </source>
</evidence>
<gene>
    <name evidence="18" type="ORF">GCM10010468_37530</name>
</gene>
<evidence type="ECO:0000256" key="10">
    <source>
        <dbReference type="ARBA" id="ARBA00022573"/>
    </source>
</evidence>
<evidence type="ECO:0000256" key="16">
    <source>
        <dbReference type="ARBA" id="ARBA00029570"/>
    </source>
</evidence>
<comment type="catalytic activity">
    <reaction evidence="2">
        <text>adenosylcob(III)inamide phosphate + GTP + H(+) = adenosylcob(III)inamide-GDP + diphosphate</text>
        <dbReference type="Rhea" id="RHEA:22712"/>
        <dbReference type="ChEBI" id="CHEBI:15378"/>
        <dbReference type="ChEBI" id="CHEBI:33019"/>
        <dbReference type="ChEBI" id="CHEBI:37565"/>
        <dbReference type="ChEBI" id="CHEBI:58502"/>
        <dbReference type="ChEBI" id="CHEBI:60487"/>
        <dbReference type="EC" id="2.7.7.62"/>
    </reaction>
</comment>
<organism evidence="18 19">
    <name type="scientific">Actinocorallia longicatena</name>
    <dbReference type="NCBI Taxonomy" id="111803"/>
    <lineage>
        <taxon>Bacteria</taxon>
        <taxon>Bacillati</taxon>
        <taxon>Actinomycetota</taxon>
        <taxon>Actinomycetes</taxon>
        <taxon>Streptosporangiales</taxon>
        <taxon>Thermomonosporaceae</taxon>
        <taxon>Actinocorallia</taxon>
    </lineage>
</organism>
<evidence type="ECO:0000256" key="9">
    <source>
        <dbReference type="ARBA" id="ARBA00012523"/>
    </source>
</evidence>
<keyword evidence="12" id="KW-0547">Nucleotide-binding</keyword>
<name>A0ABP6QCE5_9ACTN</name>
<dbReference type="EC" id="2.7.1.156" evidence="8"/>
<comment type="function">
    <text evidence="4">Catalyzes ATP-dependent phosphorylation of adenosylcobinamide and addition of GMP to adenosylcobinamide phosphate.</text>
</comment>
<dbReference type="PANTHER" id="PTHR34848:SF1">
    <property type="entry name" value="BIFUNCTIONAL ADENOSYLCOBALAMIN BIOSYNTHESIS PROTEIN COBU"/>
    <property type="match status" value="1"/>
</dbReference>
<keyword evidence="15" id="KW-0342">GTP-binding</keyword>
<evidence type="ECO:0000256" key="15">
    <source>
        <dbReference type="ARBA" id="ARBA00023134"/>
    </source>
</evidence>
<evidence type="ECO:0000256" key="14">
    <source>
        <dbReference type="ARBA" id="ARBA00022840"/>
    </source>
</evidence>
<keyword evidence="13 18" id="KW-0418">Kinase</keyword>
<evidence type="ECO:0000313" key="19">
    <source>
        <dbReference type="Proteomes" id="UP001501237"/>
    </source>
</evidence>
<reference evidence="19" key="1">
    <citation type="journal article" date="2019" name="Int. J. Syst. Evol. Microbiol.">
        <title>The Global Catalogue of Microorganisms (GCM) 10K type strain sequencing project: providing services to taxonomists for standard genome sequencing and annotation.</title>
        <authorList>
            <consortium name="The Broad Institute Genomics Platform"/>
            <consortium name="The Broad Institute Genome Sequencing Center for Infectious Disease"/>
            <person name="Wu L."/>
            <person name="Ma J."/>
        </authorList>
    </citation>
    <scope>NUCLEOTIDE SEQUENCE [LARGE SCALE GENOMIC DNA]</scope>
    <source>
        <strain evidence="19">JCM 9377</strain>
    </source>
</reference>
<evidence type="ECO:0000256" key="7">
    <source>
        <dbReference type="ARBA" id="ARBA00007490"/>
    </source>
</evidence>
<keyword evidence="18" id="KW-0548">Nucleotidyltransferase</keyword>
<proteinExistence type="inferred from homology"/>
<evidence type="ECO:0000313" key="18">
    <source>
        <dbReference type="EMBL" id="GAA3215844.1"/>
    </source>
</evidence>
<evidence type="ECO:0000256" key="11">
    <source>
        <dbReference type="ARBA" id="ARBA00022679"/>
    </source>
</evidence>
<dbReference type="Gene3D" id="3.40.50.300">
    <property type="entry name" value="P-loop containing nucleotide triphosphate hydrolases"/>
    <property type="match status" value="1"/>
</dbReference>
<dbReference type="CDD" id="cd00544">
    <property type="entry name" value="CobU"/>
    <property type="match status" value="1"/>
</dbReference>
<evidence type="ECO:0000256" key="5">
    <source>
        <dbReference type="ARBA" id="ARBA00004692"/>
    </source>
</evidence>
<accession>A0ABP6QCE5</accession>
<dbReference type="Proteomes" id="UP001501237">
    <property type="component" value="Unassembled WGS sequence"/>
</dbReference>
<dbReference type="EMBL" id="BAAAUV010000008">
    <property type="protein sequence ID" value="GAA3215844.1"/>
    <property type="molecule type" value="Genomic_DNA"/>
</dbReference>
<evidence type="ECO:0000256" key="8">
    <source>
        <dbReference type="ARBA" id="ARBA00012016"/>
    </source>
</evidence>
<keyword evidence="14" id="KW-0067">ATP-binding</keyword>
<comment type="catalytic activity">
    <reaction evidence="1">
        <text>adenosylcob(III)inamide + ATP = adenosylcob(III)inamide phosphate + ADP + H(+)</text>
        <dbReference type="Rhea" id="RHEA:15769"/>
        <dbReference type="ChEBI" id="CHEBI:2480"/>
        <dbReference type="ChEBI" id="CHEBI:15378"/>
        <dbReference type="ChEBI" id="CHEBI:30616"/>
        <dbReference type="ChEBI" id="CHEBI:58502"/>
        <dbReference type="ChEBI" id="CHEBI:456216"/>
        <dbReference type="EC" id="2.7.1.156"/>
    </reaction>
</comment>
<sequence length="310" mass="32447">MHIVIEGDASPRGWPVSGCRCASCAFLPLPHAPTRVLLDGVLLGDCPSGEVPGGLDVRAPGGGRVLYGLPGTAPEPAPGAVYDAVVFDVLADPAHLGLLRRSGAVGPATEVHAVHVDDRVRSEAELARRLGFWGASRPGPHRTLLLGGSRSGKSAEAELRLLAEPEVTYVATGPVPSAGDPEWARRVGEHRARRPPAWRTIETTDLAGVLRGTGGAVLVDGLGTWLAAVMDARAAWEDPAAVRPCFDELTEAWRQAAGTVVAVTDEVGMALVPRTPSGRLFRDLLGSLNQLLAAESEEVALIVAGRVHTL</sequence>
<dbReference type="InterPro" id="IPR003203">
    <property type="entry name" value="CobU/CobP"/>
</dbReference>
<dbReference type="Pfam" id="PF02283">
    <property type="entry name" value="CobU"/>
    <property type="match status" value="1"/>
</dbReference>
<evidence type="ECO:0000256" key="2">
    <source>
        <dbReference type="ARBA" id="ARBA00000711"/>
    </source>
</evidence>
<dbReference type="PANTHER" id="PTHR34848">
    <property type="match status" value="1"/>
</dbReference>
<evidence type="ECO:0000256" key="17">
    <source>
        <dbReference type="ARBA" id="ARBA00030571"/>
    </source>
</evidence>
<comment type="caution">
    <text evidence="18">The sequence shown here is derived from an EMBL/GenBank/DDBJ whole genome shotgun (WGS) entry which is preliminary data.</text>
</comment>